<evidence type="ECO:0000259" key="1">
    <source>
        <dbReference type="PROSITE" id="PS50994"/>
    </source>
</evidence>
<evidence type="ECO:0000313" key="2">
    <source>
        <dbReference type="EMBL" id="QEN04724.1"/>
    </source>
</evidence>
<dbReference type="NCBIfam" id="NF033516">
    <property type="entry name" value="transpos_IS3"/>
    <property type="match status" value="1"/>
</dbReference>
<accession>A0A5C1QDC7</accession>
<dbReference type="KEGG" id="sper:EW093_08390"/>
<dbReference type="InterPro" id="IPR001584">
    <property type="entry name" value="Integrase_cat-core"/>
</dbReference>
<dbReference type="OrthoDB" id="356380at2"/>
<keyword evidence="3" id="KW-1185">Reference proteome</keyword>
<dbReference type="AlphaFoldDB" id="A0A5C1QDC7"/>
<protein>
    <submittedName>
        <fullName evidence="2">IS3 family transposase</fullName>
    </submittedName>
</protein>
<proteinExistence type="predicted"/>
<dbReference type="Pfam" id="PF13333">
    <property type="entry name" value="rve_2"/>
    <property type="match status" value="1"/>
</dbReference>
<dbReference type="PROSITE" id="PS50994">
    <property type="entry name" value="INTEGRASE"/>
    <property type="match status" value="1"/>
</dbReference>
<evidence type="ECO:0000313" key="3">
    <source>
        <dbReference type="Proteomes" id="UP000323824"/>
    </source>
</evidence>
<gene>
    <name evidence="2" type="ORF">EW093_08390</name>
</gene>
<feature type="domain" description="Integrase catalytic" evidence="1">
    <location>
        <begin position="124"/>
        <end position="290"/>
    </location>
</feature>
<dbReference type="InterPro" id="IPR036397">
    <property type="entry name" value="RNaseH_sf"/>
</dbReference>
<dbReference type="EMBL" id="CP035807">
    <property type="protein sequence ID" value="QEN04724.1"/>
    <property type="molecule type" value="Genomic_DNA"/>
</dbReference>
<dbReference type="Proteomes" id="UP000323824">
    <property type="component" value="Chromosome"/>
</dbReference>
<dbReference type="GO" id="GO:0015074">
    <property type="term" value="P:DNA integration"/>
    <property type="evidence" value="ECO:0007669"/>
    <property type="project" value="InterPro"/>
</dbReference>
<reference evidence="2 3" key="2">
    <citation type="submission" date="2019-09" db="EMBL/GenBank/DDBJ databases">
        <title>Complete Genome Sequence and Methylome Analysis of free living Spirochaetas.</title>
        <authorList>
            <person name="Leshcheva N."/>
            <person name="Mikheeva N."/>
        </authorList>
    </citation>
    <scope>NUCLEOTIDE SEQUENCE [LARGE SCALE GENOMIC DNA]</scope>
    <source>
        <strain evidence="2 3">P</strain>
    </source>
</reference>
<dbReference type="Pfam" id="PF00665">
    <property type="entry name" value="rve"/>
    <property type="match status" value="1"/>
</dbReference>
<dbReference type="PANTHER" id="PTHR46889">
    <property type="entry name" value="TRANSPOSASE INSF FOR INSERTION SEQUENCE IS3B-RELATED"/>
    <property type="match status" value="1"/>
</dbReference>
<reference evidence="2 3" key="1">
    <citation type="submission" date="2019-02" db="EMBL/GenBank/DDBJ databases">
        <authorList>
            <person name="Fomenkov A."/>
            <person name="Dubinina G."/>
            <person name="Grabovich M."/>
            <person name="Vincze T."/>
            <person name="Roberts R.J."/>
        </authorList>
    </citation>
    <scope>NUCLEOTIDE SEQUENCE [LARGE SCALE GENOMIC DNA]</scope>
    <source>
        <strain evidence="2 3">P</strain>
    </source>
</reference>
<dbReference type="InterPro" id="IPR050900">
    <property type="entry name" value="Transposase_IS3/IS150/IS904"/>
</dbReference>
<dbReference type="GO" id="GO:0003676">
    <property type="term" value="F:nucleic acid binding"/>
    <property type="evidence" value="ECO:0007669"/>
    <property type="project" value="InterPro"/>
</dbReference>
<sequence>MFTYIHEFQKELNLPVIRMCNALDVSETGYYKWKRTRNRPKAWQLLLVKIHEIIDEYPDNDNYGIERVMLGLKQRGIKNNSRSTVIRAMRKGNLLHKSRRSPNGLTKADKKANRPENIIKRDFSATKPDEKWLTDITEIPCSDGKLYVAPILDCFGGEIISLSMDSHMKKDLCIDAIKEAYKSRNPGNGVIIHSDAGSQYTSEKYKDTLGRFRAIQSMSDVGKCYDNSRMESFFATLKKEKIYKINTLKLKREEVKKIVWRYVMIYYNRQRINTMNKEGFPPSIYRNMTTDKQAVA</sequence>
<dbReference type="InterPro" id="IPR048020">
    <property type="entry name" value="Transpos_IS3"/>
</dbReference>
<name>A0A5C1QDC7_9SPIO</name>
<dbReference type="SUPFAM" id="SSF53098">
    <property type="entry name" value="Ribonuclease H-like"/>
    <property type="match status" value="1"/>
</dbReference>
<dbReference type="Gene3D" id="3.30.420.10">
    <property type="entry name" value="Ribonuclease H-like superfamily/Ribonuclease H"/>
    <property type="match status" value="1"/>
</dbReference>
<organism evidence="2 3">
    <name type="scientific">Thiospirochaeta perfilievii</name>
    <dbReference type="NCBI Taxonomy" id="252967"/>
    <lineage>
        <taxon>Bacteria</taxon>
        <taxon>Pseudomonadati</taxon>
        <taxon>Spirochaetota</taxon>
        <taxon>Spirochaetia</taxon>
        <taxon>Spirochaetales</taxon>
        <taxon>Spirochaetaceae</taxon>
        <taxon>Thiospirochaeta</taxon>
    </lineage>
</organism>
<dbReference type="InterPro" id="IPR012337">
    <property type="entry name" value="RNaseH-like_sf"/>
</dbReference>